<dbReference type="Pfam" id="PF09312">
    <property type="entry name" value="SurA_N"/>
    <property type="match status" value="1"/>
</dbReference>
<keyword evidence="13" id="KW-1185">Reference proteome</keyword>
<keyword evidence="2 10" id="KW-0732">Signal</keyword>
<evidence type="ECO:0000259" key="11">
    <source>
        <dbReference type="PROSITE" id="PS50198"/>
    </source>
</evidence>
<keyword evidence="6 9" id="KW-0413">Isomerase</keyword>
<evidence type="ECO:0000313" key="12">
    <source>
        <dbReference type="EMBL" id="MDC7681665.1"/>
    </source>
</evidence>
<feature type="signal peptide" evidence="10">
    <location>
        <begin position="1"/>
        <end position="49"/>
    </location>
</feature>
<feature type="domain" description="PpiC" evidence="11">
    <location>
        <begin position="199"/>
        <end position="298"/>
    </location>
</feature>
<dbReference type="SUPFAM" id="SSF109998">
    <property type="entry name" value="Triger factor/SurA peptide-binding domain-like"/>
    <property type="match status" value="1"/>
</dbReference>
<dbReference type="PROSITE" id="PS50198">
    <property type="entry name" value="PPIC_PPIASE_2"/>
    <property type="match status" value="1"/>
</dbReference>
<evidence type="ECO:0000256" key="6">
    <source>
        <dbReference type="ARBA" id="ARBA00023235"/>
    </source>
</evidence>
<proteinExistence type="predicted"/>
<dbReference type="PANTHER" id="PTHR47637">
    <property type="entry name" value="CHAPERONE SURA"/>
    <property type="match status" value="1"/>
</dbReference>
<keyword evidence="5" id="KW-0143">Chaperone</keyword>
<evidence type="ECO:0000256" key="3">
    <source>
        <dbReference type="ARBA" id="ARBA00022764"/>
    </source>
</evidence>
<dbReference type="InterPro" id="IPR027304">
    <property type="entry name" value="Trigger_fact/SurA_dom_sf"/>
</dbReference>
<dbReference type="SUPFAM" id="SSF54534">
    <property type="entry name" value="FKBP-like"/>
    <property type="match status" value="1"/>
</dbReference>
<accession>A0ABT5HP76</accession>
<dbReference type="GO" id="GO:0003755">
    <property type="term" value="F:peptidyl-prolyl cis-trans isomerase activity"/>
    <property type="evidence" value="ECO:0007669"/>
    <property type="project" value="UniProtKB-EC"/>
</dbReference>
<feature type="chain" id="PRO_5047019804" description="Parvulin-like PPIase" evidence="10">
    <location>
        <begin position="50"/>
        <end position="438"/>
    </location>
</feature>
<evidence type="ECO:0000256" key="8">
    <source>
        <dbReference type="ARBA" id="ARBA00031484"/>
    </source>
</evidence>
<evidence type="ECO:0000256" key="10">
    <source>
        <dbReference type="SAM" id="SignalP"/>
    </source>
</evidence>
<organism evidence="12 13">
    <name type="scientific">Asticcacaulis aquaticus</name>
    <dbReference type="NCBI Taxonomy" id="2984212"/>
    <lineage>
        <taxon>Bacteria</taxon>
        <taxon>Pseudomonadati</taxon>
        <taxon>Pseudomonadota</taxon>
        <taxon>Alphaproteobacteria</taxon>
        <taxon>Caulobacterales</taxon>
        <taxon>Caulobacteraceae</taxon>
        <taxon>Asticcacaulis</taxon>
    </lineage>
</organism>
<comment type="caution">
    <text evidence="12">The sequence shown here is derived from an EMBL/GenBank/DDBJ whole genome shotgun (WGS) entry which is preliminary data.</text>
</comment>
<evidence type="ECO:0000256" key="9">
    <source>
        <dbReference type="PROSITE-ProRule" id="PRU00278"/>
    </source>
</evidence>
<dbReference type="InterPro" id="IPR050280">
    <property type="entry name" value="OMP_Chaperone_SurA"/>
</dbReference>
<evidence type="ECO:0000256" key="2">
    <source>
        <dbReference type="ARBA" id="ARBA00022729"/>
    </source>
</evidence>
<evidence type="ECO:0000256" key="5">
    <source>
        <dbReference type="ARBA" id="ARBA00023186"/>
    </source>
</evidence>
<dbReference type="InterPro" id="IPR000297">
    <property type="entry name" value="PPIase_PpiC"/>
</dbReference>
<dbReference type="InterPro" id="IPR015391">
    <property type="entry name" value="SurA_N"/>
</dbReference>
<protein>
    <recommendedName>
        <fullName evidence="1">Parvulin-like PPIase</fullName>
    </recommendedName>
    <alternativeName>
        <fullName evidence="7">Peptidyl-prolyl cis-trans isomerase plp</fullName>
    </alternativeName>
    <alternativeName>
        <fullName evidence="8">Rotamase plp</fullName>
    </alternativeName>
</protein>
<dbReference type="PANTHER" id="PTHR47637:SF1">
    <property type="entry name" value="CHAPERONE SURA"/>
    <property type="match status" value="1"/>
</dbReference>
<keyword evidence="4 9" id="KW-0697">Rotamase</keyword>
<dbReference type="InterPro" id="IPR046357">
    <property type="entry name" value="PPIase_dom_sf"/>
</dbReference>
<dbReference type="Proteomes" id="UP001214854">
    <property type="component" value="Unassembled WGS sequence"/>
</dbReference>
<evidence type="ECO:0000256" key="7">
    <source>
        <dbReference type="ARBA" id="ARBA00030642"/>
    </source>
</evidence>
<sequence>MFPSGAAAIHQTKRLISTEMTVTTSASLRRSAFLLGACLCLALPVQSHAQTKPLGEGVVATVNDKLISSYDLKQRMLLLIITSGVQITQQNYAAFQQQALRTLIDENLQLLEADHYELKITDAEIDEEIASMAQQSGLTTEQLFAELKRAGVEPQTLRNQIKAEIAWGNLVNGRFRQKARVGKEQVDSYMGKLTEDSQKPQYLVAEIMIDPQVAGGQKEAEAGAQQLFDQIAQGVAPFQSVARQFSNAPSAANGGDAGWLVSGTIDPKIEATLQTMDSGQMTRPIVTENGVYIYYLREKTAGNSDTQMRLKQAAIPLNAGAGATKALADFRAKYPTCEALGTEKGNGSVTVTDLGVTPLSDLTPEYAAALKPLKTGQTTAPMSNAMNTNVLYVCDKTLAGDNAPSRDQIENRLTQEKVSMLGRRYLRDIRAAATIETR</sequence>
<evidence type="ECO:0000256" key="1">
    <source>
        <dbReference type="ARBA" id="ARBA00018370"/>
    </source>
</evidence>
<gene>
    <name evidence="12" type="ORF">PQU92_00105</name>
</gene>
<dbReference type="Gene3D" id="1.10.4030.10">
    <property type="entry name" value="Porin chaperone SurA, peptide-binding domain"/>
    <property type="match status" value="1"/>
</dbReference>
<keyword evidence="3" id="KW-0574">Periplasm</keyword>
<evidence type="ECO:0000313" key="13">
    <source>
        <dbReference type="Proteomes" id="UP001214854"/>
    </source>
</evidence>
<reference evidence="12 13" key="1">
    <citation type="submission" date="2023-01" db="EMBL/GenBank/DDBJ databases">
        <title>Novel species of the genus Asticcacaulis isolated from rivers.</title>
        <authorList>
            <person name="Lu H."/>
        </authorList>
    </citation>
    <scope>NUCLEOTIDE SEQUENCE [LARGE SCALE GENOMIC DNA]</scope>
    <source>
        <strain evidence="12 13">BYS171W</strain>
    </source>
</reference>
<evidence type="ECO:0000256" key="4">
    <source>
        <dbReference type="ARBA" id="ARBA00023110"/>
    </source>
</evidence>
<dbReference type="Pfam" id="PF00639">
    <property type="entry name" value="Rotamase"/>
    <property type="match status" value="1"/>
</dbReference>
<dbReference type="RefSeq" id="WP_272746175.1">
    <property type="nucleotide sequence ID" value="NZ_JAQQKX010000001.1"/>
</dbReference>
<name>A0ABT5HP76_9CAUL</name>
<dbReference type="EMBL" id="JAQQKX010000001">
    <property type="protein sequence ID" value="MDC7681665.1"/>
    <property type="molecule type" value="Genomic_DNA"/>
</dbReference>
<dbReference type="Gene3D" id="3.10.50.40">
    <property type="match status" value="1"/>
</dbReference>